<dbReference type="EMBL" id="LJIJ01001283">
    <property type="protein sequence ID" value="ODM92256.1"/>
    <property type="molecule type" value="Genomic_DNA"/>
</dbReference>
<sequence length="173" mass="18904">GPKVGKGLPGSASVFYVEASPLVVPYPHISNSLALALPDPNWVKEMELMSSCPSTSSFFGNYLEQVSSFNAIKPSIISSSSTSAPAEVTTPPSSTSKTKKKQRAAPKRDAKTEHKNATWRAWYHRKKAEAASEGKPFTIRTTKKPDAIKNSREMLHGRFPVLSRLETQVSSIE</sequence>
<feature type="compositionally biased region" description="Low complexity" evidence="1">
    <location>
        <begin position="78"/>
        <end position="96"/>
    </location>
</feature>
<proteinExistence type="predicted"/>
<comment type="caution">
    <text evidence="2">The sequence shown here is derived from an EMBL/GenBank/DDBJ whole genome shotgun (WGS) entry which is preliminary data.</text>
</comment>
<gene>
    <name evidence="2" type="ORF">Ocin01_14428</name>
</gene>
<dbReference type="AlphaFoldDB" id="A0A1D2MGW7"/>
<evidence type="ECO:0000313" key="2">
    <source>
        <dbReference type="EMBL" id="ODM92256.1"/>
    </source>
</evidence>
<name>A0A1D2MGW7_ORCCI</name>
<evidence type="ECO:0000313" key="3">
    <source>
        <dbReference type="Proteomes" id="UP000094527"/>
    </source>
</evidence>
<feature type="non-terminal residue" evidence="2">
    <location>
        <position position="1"/>
    </location>
</feature>
<reference evidence="2 3" key="1">
    <citation type="journal article" date="2016" name="Genome Biol. Evol.">
        <title>Gene Family Evolution Reflects Adaptation to Soil Environmental Stressors in the Genome of the Collembolan Orchesella cincta.</title>
        <authorList>
            <person name="Faddeeva-Vakhrusheva A."/>
            <person name="Derks M.F."/>
            <person name="Anvar S.Y."/>
            <person name="Agamennone V."/>
            <person name="Suring W."/>
            <person name="Smit S."/>
            <person name="van Straalen N.M."/>
            <person name="Roelofs D."/>
        </authorList>
    </citation>
    <scope>NUCLEOTIDE SEQUENCE [LARGE SCALE GENOMIC DNA]</scope>
    <source>
        <tissue evidence="2">Mixed pool</tissue>
    </source>
</reference>
<dbReference type="Proteomes" id="UP000094527">
    <property type="component" value="Unassembled WGS sequence"/>
</dbReference>
<accession>A0A1D2MGW7</accession>
<evidence type="ECO:0000256" key="1">
    <source>
        <dbReference type="SAM" id="MobiDB-lite"/>
    </source>
</evidence>
<organism evidence="2 3">
    <name type="scientific">Orchesella cincta</name>
    <name type="common">Springtail</name>
    <name type="synonym">Podura cincta</name>
    <dbReference type="NCBI Taxonomy" id="48709"/>
    <lineage>
        <taxon>Eukaryota</taxon>
        <taxon>Metazoa</taxon>
        <taxon>Ecdysozoa</taxon>
        <taxon>Arthropoda</taxon>
        <taxon>Hexapoda</taxon>
        <taxon>Collembola</taxon>
        <taxon>Entomobryomorpha</taxon>
        <taxon>Entomobryoidea</taxon>
        <taxon>Orchesellidae</taxon>
        <taxon>Orchesellinae</taxon>
        <taxon>Orchesella</taxon>
    </lineage>
</organism>
<feature type="compositionally biased region" description="Basic and acidic residues" evidence="1">
    <location>
        <begin position="106"/>
        <end position="116"/>
    </location>
</feature>
<feature type="region of interest" description="Disordered" evidence="1">
    <location>
        <begin position="78"/>
        <end position="146"/>
    </location>
</feature>
<protein>
    <submittedName>
        <fullName evidence="2">Uncharacterized protein</fullName>
    </submittedName>
</protein>
<keyword evidence="3" id="KW-1185">Reference proteome</keyword>